<keyword evidence="1" id="KW-0812">Transmembrane</keyword>
<gene>
    <name evidence="2" type="ORF">AWC27_00985</name>
</gene>
<evidence type="ECO:0000313" key="2">
    <source>
        <dbReference type="EMBL" id="ORX16200.1"/>
    </source>
</evidence>
<protein>
    <submittedName>
        <fullName evidence="2">Uncharacterized protein</fullName>
    </submittedName>
</protein>
<dbReference type="RefSeq" id="WP_085669136.1">
    <property type="nucleotide sequence ID" value="NZ_JACKRU010000193.1"/>
</dbReference>
<dbReference type="OrthoDB" id="4714376at2"/>
<comment type="caution">
    <text evidence="2">The sequence shown here is derived from an EMBL/GenBank/DDBJ whole genome shotgun (WGS) entry which is preliminary data.</text>
</comment>
<proteinExistence type="predicted"/>
<accession>A0A1X2FCL9</accession>
<reference evidence="2 3" key="1">
    <citation type="submission" date="2016-01" db="EMBL/GenBank/DDBJ databases">
        <title>The new phylogeny of the genus Mycobacterium.</title>
        <authorList>
            <person name="Tarcisio F."/>
            <person name="Conor M."/>
            <person name="Antonella G."/>
            <person name="Elisabetta G."/>
            <person name="Giulia F.S."/>
            <person name="Sara T."/>
            <person name="Anna F."/>
            <person name="Clotilde B."/>
            <person name="Roberto B."/>
            <person name="Veronica D.S."/>
            <person name="Fabio R."/>
            <person name="Monica P."/>
            <person name="Olivier J."/>
            <person name="Enrico T."/>
            <person name="Nicola S."/>
        </authorList>
    </citation>
    <scope>NUCLEOTIDE SEQUENCE [LARGE SCALE GENOMIC DNA]</scope>
    <source>
        <strain evidence="2 3">DSM 44166</strain>
    </source>
</reference>
<feature type="transmembrane region" description="Helical" evidence="1">
    <location>
        <begin position="224"/>
        <end position="245"/>
    </location>
</feature>
<evidence type="ECO:0000256" key="1">
    <source>
        <dbReference type="SAM" id="Phobius"/>
    </source>
</evidence>
<dbReference type="AlphaFoldDB" id="A0A1X2FCL9"/>
<feature type="transmembrane region" description="Helical" evidence="1">
    <location>
        <begin position="147"/>
        <end position="172"/>
    </location>
</feature>
<dbReference type="Proteomes" id="UP000193317">
    <property type="component" value="Unassembled WGS sequence"/>
</dbReference>
<keyword evidence="1" id="KW-1133">Transmembrane helix</keyword>
<name>A0A1X2FCL9_MYCSZ</name>
<sequence>MNEDDPEQRIAELERQLANQRRIAELERQLAEARAAAGADEPGYGGDEEHARRYAQSLLDGLRTGGSAGPQGPSGPEMDQIRQALQRAAADAGMSQSKLNDALQHANVTIKTSHSVVYPADGPVDFGGQADFAPQGPRGKSKGADRIGTIIGVVGGLLGVCVGGAAALTALFPSSALWMSPIVCRRPYELAYNTSHYSYKPGQSGTSVSFQCVSGADAYDVNSLAIGGVQSLLIALVVGIAVVAVRMIRSRLRNNA</sequence>
<keyword evidence="3" id="KW-1185">Reference proteome</keyword>
<evidence type="ECO:0000313" key="3">
    <source>
        <dbReference type="Proteomes" id="UP000193317"/>
    </source>
</evidence>
<keyword evidence="1" id="KW-0472">Membrane</keyword>
<dbReference type="EMBL" id="LQPW01000013">
    <property type="protein sequence ID" value="ORX16200.1"/>
    <property type="molecule type" value="Genomic_DNA"/>
</dbReference>
<organism evidence="2 3">
    <name type="scientific">Mycobacterium szulgai</name>
    <dbReference type="NCBI Taxonomy" id="1787"/>
    <lineage>
        <taxon>Bacteria</taxon>
        <taxon>Bacillati</taxon>
        <taxon>Actinomycetota</taxon>
        <taxon>Actinomycetes</taxon>
        <taxon>Mycobacteriales</taxon>
        <taxon>Mycobacteriaceae</taxon>
        <taxon>Mycobacterium</taxon>
    </lineage>
</organism>